<evidence type="ECO:0000313" key="2">
    <source>
        <dbReference type="Proteomes" id="UP000185663"/>
    </source>
</evidence>
<dbReference type="Pfam" id="PF19850">
    <property type="entry name" value="DUF6325"/>
    <property type="match status" value="1"/>
</dbReference>
<dbReference type="Proteomes" id="UP000185663">
    <property type="component" value="Chromosome I"/>
</dbReference>
<proteinExistence type="predicted"/>
<accession>A0A1H1NAK9</accession>
<dbReference type="InterPro" id="IPR046288">
    <property type="entry name" value="DUF6325"/>
</dbReference>
<dbReference type="AlphaFoldDB" id="A0A1H1NAK9"/>
<gene>
    <name evidence="1" type="ORF">SAMN04489860_0481</name>
</gene>
<dbReference type="STRING" id="545619.SAMN04489860_0481"/>
<evidence type="ECO:0000313" key="1">
    <source>
        <dbReference type="EMBL" id="SDR96014.1"/>
    </source>
</evidence>
<evidence type="ECO:0008006" key="3">
    <source>
        <dbReference type="Google" id="ProtNLM"/>
    </source>
</evidence>
<keyword evidence="2" id="KW-1185">Reference proteome</keyword>
<dbReference type="OrthoDB" id="4464342at2"/>
<dbReference type="RefSeq" id="WP_029254049.1">
    <property type="nucleotide sequence ID" value="NZ_LT629776.1"/>
</dbReference>
<protein>
    <recommendedName>
        <fullName evidence="3">DUF1269 domain-containing protein</fullName>
    </recommendedName>
</protein>
<dbReference type="EMBL" id="LT629776">
    <property type="protein sequence ID" value="SDR96014.1"/>
    <property type="molecule type" value="Genomic_DNA"/>
</dbReference>
<dbReference type="eggNOG" id="COG4803">
    <property type="taxonomic scope" value="Bacteria"/>
</dbReference>
<organism evidence="1 2">
    <name type="scientific">Paraoerskovia marina</name>
    <dbReference type="NCBI Taxonomy" id="545619"/>
    <lineage>
        <taxon>Bacteria</taxon>
        <taxon>Bacillati</taxon>
        <taxon>Actinomycetota</taxon>
        <taxon>Actinomycetes</taxon>
        <taxon>Micrococcales</taxon>
        <taxon>Cellulomonadaceae</taxon>
        <taxon>Paraoerskovia</taxon>
    </lineage>
</organism>
<sequence length="144" mass="15285">MAERTFGPVEFVVVALPGAGVPDALVAETRRLVESDVVDLLDVAYISVDTEGELTTRELEDLTEEFPRLAELGLDAPGLAGAEDLEEVAEAIAPGTAAIVLVVEHTWSRRFVTAVEESGAYVMSSERISAEVVNEIVALDAASD</sequence>
<reference evidence="2" key="1">
    <citation type="submission" date="2016-10" db="EMBL/GenBank/DDBJ databases">
        <authorList>
            <person name="Varghese N."/>
            <person name="Submissions S."/>
        </authorList>
    </citation>
    <scope>NUCLEOTIDE SEQUENCE [LARGE SCALE GENOMIC DNA]</scope>
    <source>
        <strain evidence="2">DSM 22126</strain>
    </source>
</reference>
<name>A0A1H1NAK9_9CELL</name>